<keyword evidence="2" id="KW-1185">Reference proteome</keyword>
<evidence type="ECO:0000313" key="1">
    <source>
        <dbReference type="EMBL" id="NVM93591.1"/>
    </source>
</evidence>
<organism evidence="1 2">
    <name type="scientific">Arthrobacter wenxiniae</name>
    <dbReference type="NCBI Taxonomy" id="2713570"/>
    <lineage>
        <taxon>Bacteria</taxon>
        <taxon>Bacillati</taxon>
        <taxon>Actinomycetota</taxon>
        <taxon>Actinomycetes</taxon>
        <taxon>Micrococcales</taxon>
        <taxon>Micrococcaceae</taxon>
        <taxon>Arthrobacter</taxon>
    </lineage>
</organism>
<dbReference type="Gene3D" id="2.60.120.10">
    <property type="entry name" value="Jelly Rolls"/>
    <property type="match status" value="1"/>
</dbReference>
<dbReference type="Pfam" id="PF05962">
    <property type="entry name" value="HutD"/>
    <property type="match status" value="1"/>
</dbReference>
<gene>
    <name evidence="1" type="ORF">G6034_01465</name>
</gene>
<proteinExistence type="predicted"/>
<dbReference type="AlphaFoldDB" id="A0A7Y7IDN9"/>
<dbReference type="InterPro" id="IPR011051">
    <property type="entry name" value="RmlC_Cupin_sf"/>
</dbReference>
<dbReference type="EMBL" id="JAAMFM010000001">
    <property type="protein sequence ID" value="NVM93591.1"/>
    <property type="molecule type" value="Genomic_DNA"/>
</dbReference>
<comment type="caution">
    <text evidence="1">The sequence shown here is derived from an EMBL/GenBank/DDBJ whole genome shotgun (WGS) entry which is preliminary data.</text>
</comment>
<dbReference type="PANTHER" id="PTHR37943:SF1">
    <property type="entry name" value="PROTEIN VES"/>
    <property type="match status" value="1"/>
</dbReference>
<evidence type="ECO:0000313" key="2">
    <source>
        <dbReference type="Proteomes" id="UP000543556"/>
    </source>
</evidence>
<protein>
    <submittedName>
        <fullName evidence="1">HutD family protein</fullName>
    </submittedName>
</protein>
<dbReference type="PANTHER" id="PTHR37943">
    <property type="entry name" value="PROTEIN VES"/>
    <property type="match status" value="1"/>
</dbReference>
<dbReference type="RefSeq" id="WP_176633308.1">
    <property type="nucleotide sequence ID" value="NZ_JAAMFM010000001.1"/>
</dbReference>
<name>A0A7Y7IDN9_9MICC</name>
<dbReference type="InterPro" id="IPR014710">
    <property type="entry name" value="RmlC-like_jellyroll"/>
</dbReference>
<dbReference type="SUPFAM" id="SSF51182">
    <property type="entry name" value="RmlC-like cupins"/>
    <property type="match status" value="1"/>
</dbReference>
<sequence length="203" mass="21278">MEIVRYASLTPAPWANGGGTTRQIAAGTAGSITLGSGAKGDPWDWRISIAEVAKAGPFSVLPGIDRILTIIDGDLIALTVDRTEQALEKFRPFRFSGDSSTSATLPTGSLMDLNLMTRRGVFKGYATILELSRKRPHPLFAGQFAVLLQGSADVVQEGTDGSGNPSGAHVTDILGRFDAVAGAKNMPHLSGRGFLAVLSVDPA</sequence>
<dbReference type="InterPro" id="IPR010282">
    <property type="entry name" value="Uncharacterised_HutD/Ves"/>
</dbReference>
<dbReference type="Proteomes" id="UP000543556">
    <property type="component" value="Unassembled WGS sequence"/>
</dbReference>
<dbReference type="CDD" id="cd20293">
    <property type="entry name" value="cupin_HutD_N"/>
    <property type="match status" value="1"/>
</dbReference>
<reference evidence="1 2" key="1">
    <citation type="submission" date="2020-02" db="EMBL/GenBank/DDBJ databases">
        <title>Genome sequence of strain AETb3-4.</title>
        <authorList>
            <person name="Gao J."/>
            <person name="Zhang X."/>
        </authorList>
    </citation>
    <scope>NUCLEOTIDE SEQUENCE [LARGE SCALE GENOMIC DNA]</scope>
    <source>
        <strain evidence="1 2">AETb3-4</strain>
    </source>
</reference>
<accession>A0A7Y7IDN9</accession>